<evidence type="ECO:0000313" key="2">
    <source>
        <dbReference type="Proteomes" id="UP000789396"/>
    </source>
</evidence>
<accession>A0A9N9G253</accession>
<evidence type="ECO:0000313" key="1">
    <source>
        <dbReference type="EMBL" id="CAG8574383.1"/>
    </source>
</evidence>
<dbReference type="Proteomes" id="UP000789396">
    <property type="component" value="Unassembled WGS sequence"/>
</dbReference>
<sequence length="191" mass="22035">MDIVDQHIESDVLLDNIEVETIISNLPDESLYSAETVQAMLVYIQATDEPIAIEEILDDEGIISIVQAEEIDDKPTRQKIEEEGEDEVPEPLVIVAEENSESNLSLDELGFLRKLLKEYKHVFEKLKKQSKIISFFTFPDLYFNNSHLQDSYPYDLYSQDLYPHDLYSQDLYPQGSYSYNSNSPDLSLRDS</sequence>
<organism evidence="1 2">
    <name type="scientific">Racocetra fulgida</name>
    <dbReference type="NCBI Taxonomy" id="60492"/>
    <lineage>
        <taxon>Eukaryota</taxon>
        <taxon>Fungi</taxon>
        <taxon>Fungi incertae sedis</taxon>
        <taxon>Mucoromycota</taxon>
        <taxon>Glomeromycotina</taxon>
        <taxon>Glomeromycetes</taxon>
        <taxon>Diversisporales</taxon>
        <taxon>Gigasporaceae</taxon>
        <taxon>Racocetra</taxon>
    </lineage>
</organism>
<reference evidence="1" key="1">
    <citation type="submission" date="2021-06" db="EMBL/GenBank/DDBJ databases">
        <authorList>
            <person name="Kallberg Y."/>
            <person name="Tangrot J."/>
            <person name="Rosling A."/>
        </authorList>
    </citation>
    <scope>NUCLEOTIDE SEQUENCE</scope>
    <source>
        <strain evidence="1">IN212</strain>
    </source>
</reference>
<feature type="non-terminal residue" evidence="1">
    <location>
        <position position="1"/>
    </location>
</feature>
<dbReference type="EMBL" id="CAJVPZ010006500">
    <property type="protein sequence ID" value="CAG8574383.1"/>
    <property type="molecule type" value="Genomic_DNA"/>
</dbReference>
<name>A0A9N9G253_9GLOM</name>
<proteinExistence type="predicted"/>
<dbReference type="AlphaFoldDB" id="A0A9N9G253"/>
<keyword evidence="2" id="KW-1185">Reference proteome</keyword>
<gene>
    <name evidence="1" type="ORF">RFULGI_LOCUS5588</name>
</gene>
<dbReference type="OrthoDB" id="386672at2759"/>
<protein>
    <submittedName>
        <fullName evidence="1">16615_t:CDS:1</fullName>
    </submittedName>
</protein>
<comment type="caution">
    <text evidence="1">The sequence shown here is derived from an EMBL/GenBank/DDBJ whole genome shotgun (WGS) entry which is preliminary data.</text>
</comment>